<proteinExistence type="inferred from homology"/>
<evidence type="ECO:0000256" key="1">
    <source>
        <dbReference type="HAMAP-Rule" id="MF_00386"/>
    </source>
</evidence>
<dbReference type="Pfam" id="PF01809">
    <property type="entry name" value="YidD"/>
    <property type="match status" value="1"/>
</dbReference>
<sequence>MGEYYNAAGESIPEPRGVLARAGVGAVRFYQENLSGLKMYSSCRFVPTCSAYTLEAIARYGLLRGTVMGMARLSKCGPWHPGGYDPVP</sequence>
<dbReference type="Proteomes" id="UP000029914">
    <property type="component" value="Chromosome"/>
</dbReference>
<dbReference type="RefSeq" id="WP_018022378.1">
    <property type="nucleotide sequence ID" value="NZ_AQUX01000007.1"/>
</dbReference>
<dbReference type="KEGG" id="cdo:CDOO_13240"/>
<dbReference type="NCBIfam" id="TIGR00278">
    <property type="entry name" value="membrane protein insertion efficiency factor YidD"/>
    <property type="match status" value="1"/>
</dbReference>
<evidence type="ECO:0000313" key="3">
    <source>
        <dbReference type="Proteomes" id="UP000029914"/>
    </source>
</evidence>
<keyword evidence="3" id="KW-1185">Reference proteome</keyword>
<reference evidence="2 3" key="1">
    <citation type="submission" date="2013-09" db="EMBL/GenBank/DDBJ databases">
        <title>Complete genome sequence of Corynebacterium doosanense CAU 212(T) (=DSM 45436(T)), isolated from activated sludge.</title>
        <authorList>
            <person name="Schaffert L."/>
            <person name="Albersmeier A."/>
            <person name="Kalinowski J."/>
            <person name="Ruckert C."/>
        </authorList>
    </citation>
    <scope>NUCLEOTIDE SEQUENCE [LARGE SCALE GENOMIC DNA]</scope>
    <source>
        <strain evidence="2 3">CAU 212</strain>
    </source>
</reference>
<keyword evidence="1" id="KW-1003">Cell membrane</keyword>
<dbReference type="OrthoDB" id="9801753at2"/>
<gene>
    <name evidence="2" type="ORF">CDOO_13240</name>
</gene>
<dbReference type="eggNOG" id="COG0759">
    <property type="taxonomic scope" value="Bacteria"/>
</dbReference>
<dbReference type="HOGENOM" id="CLU_144811_5_2_11"/>
<comment type="subcellular location">
    <subcellularLocation>
        <location evidence="1">Cell membrane</location>
        <topology evidence="1">Peripheral membrane protein</topology>
        <orientation evidence="1">Cytoplasmic side</orientation>
    </subcellularLocation>
</comment>
<dbReference type="PANTHER" id="PTHR33383:SF1">
    <property type="entry name" value="MEMBRANE PROTEIN INSERTION EFFICIENCY FACTOR-RELATED"/>
    <property type="match status" value="1"/>
</dbReference>
<dbReference type="STRING" id="558173.CDOO_13240"/>
<dbReference type="PANTHER" id="PTHR33383">
    <property type="entry name" value="MEMBRANE PROTEIN INSERTION EFFICIENCY FACTOR-RELATED"/>
    <property type="match status" value="1"/>
</dbReference>
<protein>
    <recommendedName>
        <fullName evidence="1">Putative membrane protein insertion efficiency factor</fullName>
    </recommendedName>
</protein>
<organism evidence="2 3">
    <name type="scientific">Corynebacterium doosanense CAU 212 = DSM 45436</name>
    <dbReference type="NCBI Taxonomy" id="558173"/>
    <lineage>
        <taxon>Bacteria</taxon>
        <taxon>Bacillati</taxon>
        <taxon>Actinomycetota</taxon>
        <taxon>Actinomycetes</taxon>
        <taxon>Mycobacteriales</taxon>
        <taxon>Corynebacteriaceae</taxon>
        <taxon>Corynebacterium</taxon>
    </lineage>
</organism>
<evidence type="ECO:0000313" key="2">
    <source>
        <dbReference type="EMBL" id="AIT62119.1"/>
    </source>
</evidence>
<keyword evidence="1" id="KW-0472">Membrane</keyword>
<dbReference type="AlphaFoldDB" id="A0A097IJ14"/>
<dbReference type="InterPro" id="IPR002696">
    <property type="entry name" value="Membr_insert_effic_factor_YidD"/>
</dbReference>
<comment type="function">
    <text evidence="1">Could be involved in insertion of integral membrane proteins into the membrane.</text>
</comment>
<accession>A0A097IJ14</accession>
<dbReference type="EMBL" id="CP006764">
    <property type="protein sequence ID" value="AIT62119.1"/>
    <property type="molecule type" value="Genomic_DNA"/>
</dbReference>
<name>A0A097IJ14_9CORY</name>
<dbReference type="GO" id="GO:0005886">
    <property type="term" value="C:plasma membrane"/>
    <property type="evidence" value="ECO:0007669"/>
    <property type="project" value="UniProtKB-SubCell"/>
</dbReference>
<dbReference type="SMART" id="SM01234">
    <property type="entry name" value="Haemolytic"/>
    <property type="match status" value="1"/>
</dbReference>
<dbReference type="HAMAP" id="MF_00386">
    <property type="entry name" value="UPF0161_YidD"/>
    <property type="match status" value="1"/>
</dbReference>
<comment type="similarity">
    <text evidence="1">Belongs to the UPF0161 family.</text>
</comment>